<organism evidence="18 19">
    <name type="scientific">Harenicola maris</name>
    <dbReference type="NCBI Taxonomy" id="2841044"/>
    <lineage>
        <taxon>Bacteria</taxon>
        <taxon>Pseudomonadati</taxon>
        <taxon>Pseudomonadota</taxon>
        <taxon>Alphaproteobacteria</taxon>
        <taxon>Rhodobacterales</taxon>
        <taxon>Paracoccaceae</taxon>
        <taxon>Harenicola</taxon>
    </lineage>
</organism>
<feature type="signal peptide" evidence="16">
    <location>
        <begin position="1"/>
        <end position="23"/>
    </location>
</feature>
<keyword evidence="5 18" id="KW-0121">Carboxypeptidase</keyword>
<evidence type="ECO:0000256" key="6">
    <source>
        <dbReference type="ARBA" id="ARBA00022670"/>
    </source>
</evidence>
<evidence type="ECO:0000256" key="2">
    <source>
        <dbReference type="ARBA" id="ARBA00004752"/>
    </source>
</evidence>
<dbReference type="GO" id="GO:0008360">
    <property type="term" value="P:regulation of cell shape"/>
    <property type="evidence" value="ECO:0007669"/>
    <property type="project" value="UniProtKB-KW"/>
</dbReference>
<dbReference type="AlphaFoldDB" id="A0AAP2CQZ5"/>
<feature type="active site" description="Proton acceptor" evidence="13">
    <location>
        <position position="59"/>
    </location>
</feature>
<reference evidence="18 19" key="1">
    <citation type="journal article" date="2021" name="Arch. Microbiol.">
        <title>Harenicola maris gen. nov., sp. nov. isolated from the Sea of Japan shallow sediments.</title>
        <authorList>
            <person name="Romanenko L.A."/>
            <person name="Kurilenko V.V."/>
            <person name="Chernysheva N.Y."/>
            <person name="Tekutyeva L.A."/>
            <person name="Velansky P.V."/>
            <person name="Svetashev V.I."/>
            <person name="Isaeva M.P."/>
        </authorList>
    </citation>
    <scope>NUCLEOTIDE SEQUENCE [LARGE SCALE GENOMIC DNA]</scope>
    <source>
        <strain evidence="18 19">KMM 3653</strain>
    </source>
</reference>
<comment type="function">
    <text evidence="1">Removes C-terminal D-alanyl residues from sugar-peptide cell wall precursors.</text>
</comment>
<dbReference type="GO" id="GO:0009252">
    <property type="term" value="P:peptidoglycan biosynthetic process"/>
    <property type="evidence" value="ECO:0007669"/>
    <property type="project" value="UniProtKB-KW"/>
</dbReference>
<evidence type="ECO:0000256" key="9">
    <source>
        <dbReference type="ARBA" id="ARBA00022960"/>
    </source>
</evidence>
<dbReference type="GO" id="GO:0006508">
    <property type="term" value="P:proteolysis"/>
    <property type="evidence" value="ECO:0007669"/>
    <property type="project" value="UniProtKB-KW"/>
</dbReference>
<keyword evidence="6" id="KW-0645">Protease</keyword>
<feature type="active site" evidence="13">
    <location>
        <position position="116"/>
    </location>
</feature>
<evidence type="ECO:0000313" key="19">
    <source>
        <dbReference type="Proteomes" id="UP001315686"/>
    </source>
</evidence>
<evidence type="ECO:0000256" key="13">
    <source>
        <dbReference type="PIRSR" id="PIRSR618044-1"/>
    </source>
</evidence>
<dbReference type="InterPro" id="IPR012338">
    <property type="entry name" value="Beta-lactam/transpept-like"/>
</dbReference>
<name>A0AAP2CQZ5_9RHOB</name>
<evidence type="ECO:0000256" key="15">
    <source>
        <dbReference type="RuleBase" id="RU004016"/>
    </source>
</evidence>
<evidence type="ECO:0000313" key="18">
    <source>
        <dbReference type="EMBL" id="MBT0958912.1"/>
    </source>
</evidence>
<evidence type="ECO:0000256" key="1">
    <source>
        <dbReference type="ARBA" id="ARBA00003217"/>
    </source>
</evidence>
<feature type="chain" id="PRO_5042895893" description="serine-type D-Ala-D-Ala carboxypeptidase" evidence="16">
    <location>
        <begin position="24"/>
        <end position="386"/>
    </location>
</feature>
<evidence type="ECO:0000256" key="3">
    <source>
        <dbReference type="ARBA" id="ARBA00007164"/>
    </source>
</evidence>
<dbReference type="PANTHER" id="PTHR21581">
    <property type="entry name" value="D-ALANYL-D-ALANINE CARBOXYPEPTIDASE"/>
    <property type="match status" value="1"/>
</dbReference>
<evidence type="ECO:0000256" key="4">
    <source>
        <dbReference type="ARBA" id="ARBA00012448"/>
    </source>
</evidence>
<keyword evidence="11" id="KW-0961">Cell wall biogenesis/degradation</keyword>
<dbReference type="SUPFAM" id="SSF69189">
    <property type="entry name" value="Penicillin-binding protein associated domain"/>
    <property type="match status" value="1"/>
</dbReference>
<feature type="domain" description="Peptidase S11 D-Ala-D-Ala carboxypeptidase A C-terminal" evidence="17">
    <location>
        <begin position="271"/>
        <end position="361"/>
    </location>
</feature>
<dbReference type="RefSeq" id="WP_407648290.1">
    <property type="nucleotide sequence ID" value="NZ_JADQAZ010000003.1"/>
</dbReference>
<evidence type="ECO:0000259" key="17">
    <source>
        <dbReference type="SMART" id="SM00936"/>
    </source>
</evidence>
<dbReference type="EC" id="3.4.16.4" evidence="4"/>
<keyword evidence="10" id="KW-0573">Peptidoglycan synthesis</keyword>
<feature type="active site" description="Acyl-ester intermediate" evidence="13">
    <location>
        <position position="56"/>
    </location>
</feature>
<dbReference type="Gene3D" id="2.60.410.10">
    <property type="entry name" value="D-Ala-D-Ala carboxypeptidase, C-terminal domain"/>
    <property type="match status" value="1"/>
</dbReference>
<evidence type="ECO:0000256" key="14">
    <source>
        <dbReference type="PIRSR" id="PIRSR618044-2"/>
    </source>
</evidence>
<keyword evidence="8" id="KW-0378">Hydrolase</keyword>
<protein>
    <recommendedName>
        <fullName evidence="4">serine-type D-Ala-D-Ala carboxypeptidase</fullName>
        <ecNumber evidence="4">3.4.16.4</ecNumber>
    </recommendedName>
</protein>
<sequence length="386" mass="41400">MPSLLRSCVTALLLLAVPSTALAAFETRARAAYVVDQTTGTILMTKNAQESLPPASMSKLMTLNMLFEALRDGRVTLDTRFSVSPRAKAMGGSSMFLNTTDRPTVEELIKGIIVQSGNDACVTVAEGLAGTEDGFARLMNERGKAIGLKNSTFANASGWPNPNHRMSMEDLGILAVRLITEFPEYYGYFGLTEFPYDGRVPNNHLNRNPLLRLGIGADGLKTGHTNEAGYGLVGSAVQGNRRIVFVITGLESEVDRAQEAERIANWAFRQFVQKTVATKGTRMAEAPVWMGADTRVGLVVPDDLSVLMPAVGAAAMSAEITYESPIKAPITAGDQLATMTITLPELEPLTVPLVAENDVTAGGFLPRLRTATRVLLRQISGAAAQL</sequence>
<evidence type="ECO:0000256" key="11">
    <source>
        <dbReference type="ARBA" id="ARBA00023316"/>
    </source>
</evidence>
<evidence type="ECO:0000256" key="12">
    <source>
        <dbReference type="ARBA" id="ARBA00034000"/>
    </source>
</evidence>
<dbReference type="EMBL" id="JADQAZ010000003">
    <property type="protein sequence ID" value="MBT0958912.1"/>
    <property type="molecule type" value="Genomic_DNA"/>
</dbReference>
<dbReference type="InterPro" id="IPR037167">
    <property type="entry name" value="Peptidase_S11_C_sf"/>
</dbReference>
<dbReference type="GO" id="GO:0009002">
    <property type="term" value="F:serine-type D-Ala-D-Ala carboxypeptidase activity"/>
    <property type="evidence" value="ECO:0007669"/>
    <property type="project" value="UniProtKB-EC"/>
</dbReference>
<dbReference type="InterPro" id="IPR018044">
    <property type="entry name" value="Peptidase_S11"/>
</dbReference>
<keyword evidence="9" id="KW-0133">Cell shape</keyword>
<evidence type="ECO:0000256" key="16">
    <source>
        <dbReference type="SAM" id="SignalP"/>
    </source>
</evidence>
<gene>
    <name evidence="18" type="ORF">IV417_16100</name>
</gene>
<dbReference type="GO" id="GO:0071555">
    <property type="term" value="P:cell wall organization"/>
    <property type="evidence" value="ECO:0007669"/>
    <property type="project" value="UniProtKB-KW"/>
</dbReference>
<feature type="binding site" evidence="14">
    <location>
        <position position="221"/>
    </location>
    <ligand>
        <name>substrate</name>
    </ligand>
</feature>
<dbReference type="PRINTS" id="PR00725">
    <property type="entry name" value="DADACBPTASE1"/>
</dbReference>
<dbReference type="Pfam" id="PF00768">
    <property type="entry name" value="Peptidase_S11"/>
    <property type="match status" value="1"/>
</dbReference>
<keyword evidence="7 16" id="KW-0732">Signal</keyword>
<comment type="caution">
    <text evidence="18">The sequence shown here is derived from an EMBL/GenBank/DDBJ whole genome shotgun (WGS) entry which is preliminary data.</text>
</comment>
<dbReference type="Pfam" id="PF07943">
    <property type="entry name" value="PBP5_C"/>
    <property type="match status" value="1"/>
</dbReference>
<comment type="catalytic activity">
    <reaction evidence="12">
        <text>Preferential cleavage: (Ac)2-L-Lys-D-Ala-|-D-Ala. Also transpeptidation of peptidyl-alanyl moieties that are N-acyl substituents of D-alanine.</text>
        <dbReference type="EC" id="3.4.16.4"/>
    </reaction>
</comment>
<evidence type="ECO:0000256" key="7">
    <source>
        <dbReference type="ARBA" id="ARBA00022729"/>
    </source>
</evidence>
<dbReference type="InterPro" id="IPR015956">
    <property type="entry name" value="Peniciliin-bd_prot_C_sf"/>
</dbReference>
<dbReference type="SMART" id="SM00936">
    <property type="entry name" value="PBP5_C"/>
    <property type="match status" value="1"/>
</dbReference>
<evidence type="ECO:0000256" key="8">
    <source>
        <dbReference type="ARBA" id="ARBA00022801"/>
    </source>
</evidence>
<dbReference type="Gene3D" id="3.40.710.10">
    <property type="entry name" value="DD-peptidase/beta-lactamase superfamily"/>
    <property type="match status" value="1"/>
</dbReference>
<evidence type="ECO:0000256" key="10">
    <source>
        <dbReference type="ARBA" id="ARBA00022984"/>
    </source>
</evidence>
<accession>A0AAP2CQZ5</accession>
<dbReference type="SUPFAM" id="SSF56601">
    <property type="entry name" value="beta-lactamase/transpeptidase-like"/>
    <property type="match status" value="1"/>
</dbReference>
<dbReference type="InterPro" id="IPR012907">
    <property type="entry name" value="Peptidase_S11_C"/>
</dbReference>
<dbReference type="Proteomes" id="UP001315686">
    <property type="component" value="Unassembled WGS sequence"/>
</dbReference>
<keyword evidence="19" id="KW-1185">Reference proteome</keyword>
<dbReference type="PANTHER" id="PTHR21581:SF6">
    <property type="entry name" value="TRAFFICKING PROTEIN PARTICLE COMPLEX SUBUNIT 12"/>
    <property type="match status" value="1"/>
</dbReference>
<proteinExistence type="inferred from homology"/>
<comment type="pathway">
    <text evidence="2">Cell wall biogenesis; peptidoglycan biosynthesis.</text>
</comment>
<comment type="similarity">
    <text evidence="3 15">Belongs to the peptidase S11 family.</text>
</comment>
<evidence type="ECO:0000256" key="5">
    <source>
        <dbReference type="ARBA" id="ARBA00022645"/>
    </source>
</evidence>
<dbReference type="InterPro" id="IPR001967">
    <property type="entry name" value="Peptidase_S11_N"/>
</dbReference>